<dbReference type="SUPFAM" id="SSF82771">
    <property type="entry name" value="GIY-YIG endonuclease"/>
    <property type="match status" value="1"/>
</dbReference>
<proteinExistence type="predicted"/>
<evidence type="ECO:0000259" key="1">
    <source>
        <dbReference type="PROSITE" id="PS50164"/>
    </source>
</evidence>
<sequence>MNVTDIDPLTLPSLSLSQRKQLPSVCAVYFVLHKDEIIYIGKSNALMQRWSVHHRLKELNSLPGEVRIAWLICDSQQFLDQLEKLMIAHFKPWMNGSKVKQATKDGHPVNTDKDRVTFHNRVEMRGQIEKLIPDMGKSLSMVVRNLVNLSLELVGLSQKGLTAPRSGNLEEWLASYTSLGTELLIACETLNLSDPKPGQIAIWLLDKMAFGSNDPQIINDEEDTGTKLLERIRLGKKLQTFSFEQGIELPQNEEFATWLGDLYANAAIGQEFVAACRALDLQLPETGKLQEWLQDLVERSRSLSTVESQLSNELLQECDRLGIDPPKRSEVVAWLQNTRPAVFEEPMHEHRLPFTDDGLPLGGSQPFLEHLLTLNAPPTEDEEYDIAHRFGVDPAHLKELISRMKFDKNGQINNCH</sequence>
<dbReference type="InterPro" id="IPR000305">
    <property type="entry name" value="GIY-YIG_endonuc"/>
</dbReference>
<accession>A0ABR8GV06</accession>
<dbReference type="PROSITE" id="PS50164">
    <property type="entry name" value="GIY_YIG"/>
    <property type="match status" value="1"/>
</dbReference>
<organism evidence="2 3">
    <name type="scientific">Scytonema hofmannii FACHB-248</name>
    <dbReference type="NCBI Taxonomy" id="1842502"/>
    <lineage>
        <taxon>Bacteria</taxon>
        <taxon>Bacillati</taxon>
        <taxon>Cyanobacteriota</taxon>
        <taxon>Cyanophyceae</taxon>
        <taxon>Nostocales</taxon>
        <taxon>Scytonemataceae</taxon>
        <taxon>Scytonema</taxon>
    </lineage>
</organism>
<evidence type="ECO:0000313" key="2">
    <source>
        <dbReference type="EMBL" id="MBD2606970.1"/>
    </source>
</evidence>
<dbReference type="EMBL" id="JACJTA010000052">
    <property type="protein sequence ID" value="MBD2606970.1"/>
    <property type="molecule type" value="Genomic_DNA"/>
</dbReference>
<dbReference type="InterPro" id="IPR035901">
    <property type="entry name" value="GIY-YIG_endonuc_sf"/>
</dbReference>
<protein>
    <submittedName>
        <fullName evidence="2">GIY-YIG nuclease family protein</fullName>
    </submittedName>
</protein>
<evidence type="ECO:0000313" key="3">
    <source>
        <dbReference type="Proteomes" id="UP000660380"/>
    </source>
</evidence>
<feature type="domain" description="GIY-YIG" evidence="1">
    <location>
        <begin position="24"/>
        <end position="96"/>
    </location>
</feature>
<keyword evidence="3" id="KW-1185">Reference proteome</keyword>
<gene>
    <name evidence="2" type="ORF">H6G81_21145</name>
</gene>
<dbReference type="RefSeq" id="WP_144238147.1">
    <property type="nucleotide sequence ID" value="NZ_JACJTA010000052.1"/>
</dbReference>
<reference evidence="2 3" key="1">
    <citation type="journal article" date="2020" name="ISME J.">
        <title>Comparative genomics reveals insights into cyanobacterial evolution and habitat adaptation.</title>
        <authorList>
            <person name="Chen M.Y."/>
            <person name="Teng W.K."/>
            <person name="Zhao L."/>
            <person name="Hu C.X."/>
            <person name="Zhou Y.K."/>
            <person name="Han B.P."/>
            <person name="Song L.R."/>
            <person name="Shu W.S."/>
        </authorList>
    </citation>
    <scope>NUCLEOTIDE SEQUENCE [LARGE SCALE GENOMIC DNA]</scope>
    <source>
        <strain evidence="2 3">FACHB-248</strain>
    </source>
</reference>
<dbReference type="Gene3D" id="3.40.1440.10">
    <property type="entry name" value="GIY-YIG endonuclease"/>
    <property type="match status" value="1"/>
</dbReference>
<dbReference type="Proteomes" id="UP000660380">
    <property type="component" value="Unassembled WGS sequence"/>
</dbReference>
<comment type="caution">
    <text evidence="2">The sequence shown here is derived from an EMBL/GenBank/DDBJ whole genome shotgun (WGS) entry which is preliminary data.</text>
</comment>
<dbReference type="CDD" id="cd00719">
    <property type="entry name" value="GIY-YIG_SF"/>
    <property type="match status" value="1"/>
</dbReference>
<name>A0ABR8GV06_9CYAN</name>
<dbReference type="Pfam" id="PF01541">
    <property type="entry name" value="GIY-YIG"/>
    <property type="match status" value="1"/>
</dbReference>